<dbReference type="AlphaFoldDB" id="A0A1D7QYP5"/>
<dbReference type="SUPFAM" id="SSF88946">
    <property type="entry name" value="Sigma2 domain of RNA polymerase sigma factors"/>
    <property type="match status" value="1"/>
</dbReference>
<dbReference type="PRINTS" id="PR00046">
    <property type="entry name" value="SIGMA70FCT"/>
</dbReference>
<dbReference type="Gene3D" id="1.20.120.1810">
    <property type="match status" value="1"/>
</dbReference>
<evidence type="ECO:0000256" key="2">
    <source>
        <dbReference type="ARBA" id="ARBA00023082"/>
    </source>
</evidence>
<feature type="domain" description="RNA polymerase sigma-70" evidence="6">
    <location>
        <begin position="230"/>
        <end position="256"/>
    </location>
</feature>
<dbReference type="GO" id="GO:0003677">
    <property type="term" value="F:DNA binding"/>
    <property type="evidence" value="ECO:0007669"/>
    <property type="project" value="UniProtKB-KW"/>
</dbReference>
<dbReference type="Pfam" id="PF04542">
    <property type="entry name" value="Sigma70_r2"/>
    <property type="match status" value="1"/>
</dbReference>
<dbReference type="InterPro" id="IPR014284">
    <property type="entry name" value="RNA_pol_sigma-70_dom"/>
</dbReference>
<evidence type="ECO:0000256" key="4">
    <source>
        <dbReference type="ARBA" id="ARBA00023163"/>
    </source>
</evidence>
<dbReference type="InterPro" id="IPR014288">
    <property type="entry name" value="RNA_pol_sigma-B"/>
</dbReference>
<dbReference type="GO" id="GO:0006352">
    <property type="term" value="P:DNA-templated transcription initiation"/>
    <property type="evidence" value="ECO:0007669"/>
    <property type="project" value="InterPro"/>
</dbReference>
<dbReference type="NCBIfam" id="TIGR02941">
    <property type="entry name" value="Sigma_B"/>
    <property type="match status" value="1"/>
</dbReference>
<keyword evidence="1" id="KW-0805">Transcription regulation</keyword>
<keyword evidence="4" id="KW-0804">Transcription</keyword>
<dbReference type="InterPro" id="IPR007630">
    <property type="entry name" value="RNA_pol_sigma70_r4"/>
</dbReference>
<dbReference type="PROSITE" id="PS00716">
    <property type="entry name" value="SIGMA70_2"/>
    <property type="match status" value="1"/>
</dbReference>
<feature type="region of interest" description="Disordered" evidence="5">
    <location>
        <begin position="1"/>
        <end position="21"/>
    </location>
</feature>
<dbReference type="Proteomes" id="UP000094463">
    <property type="component" value="Chromosome"/>
</dbReference>
<evidence type="ECO:0000313" key="8">
    <source>
        <dbReference type="Proteomes" id="UP000094463"/>
    </source>
</evidence>
<keyword evidence="8" id="KW-1185">Reference proteome</keyword>
<dbReference type="InterPro" id="IPR013324">
    <property type="entry name" value="RNA_pol_sigma_r3/r4-like"/>
</dbReference>
<evidence type="ECO:0000256" key="5">
    <source>
        <dbReference type="SAM" id="MobiDB-lite"/>
    </source>
</evidence>
<dbReference type="PANTHER" id="PTHR30385:SF4">
    <property type="entry name" value="RNA POLYMERASE SIGMA-E FACTOR"/>
    <property type="match status" value="1"/>
</dbReference>
<keyword evidence="3" id="KW-0238">DNA-binding</keyword>
<dbReference type="Pfam" id="PF04545">
    <property type="entry name" value="Sigma70_r4"/>
    <property type="match status" value="1"/>
</dbReference>
<dbReference type="NCBIfam" id="TIGR02937">
    <property type="entry name" value="sigma70-ECF"/>
    <property type="match status" value="1"/>
</dbReference>
<dbReference type="KEGG" id="bbev:BBEV_2804"/>
<accession>A0A1D7QYP5</accession>
<dbReference type="CDD" id="cd06171">
    <property type="entry name" value="Sigma70_r4"/>
    <property type="match status" value="1"/>
</dbReference>
<name>A0A1D7QYP5_9BACI</name>
<reference evidence="7 8" key="1">
    <citation type="submission" date="2015-08" db="EMBL/GenBank/DDBJ databases">
        <title>The complete genome sequence of Bacillus beveridgei MLTeJB.</title>
        <authorList>
            <person name="Hanson T.E."/>
            <person name="Mesa C."/>
            <person name="Basesman S.M."/>
            <person name="Oremland R.S."/>
        </authorList>
    </citation>
    <scope>NUCLEOTIDE SEQUENCE [LARGE SCALE GENOMIC DNA]</scope>
    <source>
        <strain evidence="7 8">MLTeJB</strain>
    </source>
</reference>
<dbReference type="InterPro" id="IPR000943">
    <property type="entry name" value="RNA_pol_sigma70"/>
</dbReference>
<dbReference type="InterPro" id="IPR007627">
    <property type="entry name" value="RNA_pol_sigma70_r2"/>
</dbReference>
<dbReference type="InterPro" id="IPR013325">
    <property type="entry name" value="RNA_pol_sigma_r2"/>
</dbReference>
<organism evidence="7 8">
    <name type="scientific">Salisediminibacterium beveridgei</name>
    <dbReference type="NCBI Taxonomy" id="632773"/>
    <lineage>
        <taxon>Bacteria</taxon>
        <taxon>Bacillati</taxon>
        <taxon>Bacillota</taxon>
        <taxon>Bacilli</taxon>
        <taxon>Bacillales</taxon>
        <taxon>Bacillaceae</taxon>
        <taxon>Salisediminibacterium</taxon>
    </lineage>
</organism>
<dbReference type="EMBL" id="CP012502">
    <property type="protein sequence ID" value="AOM84129.1"/>
    <property type="molecule type" value="Genomic_DNA"/>
</dbReference>
<dbReference type="InterPro" id="IPR036388">
    <property type="entry name" value="WH-like_DNA-bd_sf"/>
</dbReference>
<dbReference type="Gene3D" id="1.10.10.10">
    <property type="entry name" value="Winged helix-like DNA-binding domain superfamily/Winged helix DNA-binding domain"/>
    <property type="match status" value="2"/>
</dbReference>
<dbReference type="NCBIfam" id="TIGR02980">
    <property type="entry name" value="SigBFG"/>
    <property type="match status" value="1"/>
</dbReference>
<gene>
    <name evidence="7" type="primary">sigB</name>
    <name evidence="7" type="ORF">BBEV_2804</name>
</gene>
<dbReference type="Pfam" id="PF04539">
    <property type="entry name" value="Sigma70_r3"/>
    <property type="match status" value="1"/>
</dbReference>
<keyword evidence="2" id="KW-0731">Sigma factor</keyword>
<protein>
    <submittedName>
        <fullName evidence="7">RNA polymerase sigma factor SigB</fullName>
    </submittedName>
</protein>
<proteinExistence type="predicted"/>
<dbReference type="PANTHER" id="PTHR30385">
    <property type="entry name" value="SIGMA FACTOR F FLAGELLAR"/>
    <property type="match status" value="1"/>
</dbReference>
<dbReference type="OrthoDB" id="9809557at2"/>
<sequence length="268" mass="30839">MTIEPHKKSQSSKKKEEDKERQLKMIAEFQETGDEELQTQLVLEYENLVHALARKFSRGQRHDEDLVQVGMIGLLAAFRRFDSSFGRSFESFAVPTIVGEIKRFIRDKTWSVHVPRRIKELGPKIKNAVEALTTELQRSPQVEEIAEYLDVSEEEILETMEMGKSYQALSVDRSIEADDEGSAVTLLDLVGSEETGYEQTDQQLLLEKAFQVLTDREKQILQLTYFENLSQKETGEQLGISQMHVSRLQRRALQKLKDSIRIEATEAF</sequence>
<dbReference type="SUPFAM" id="SSF88659">
    <property type="entry name" value="Sigma3 and sigma4 domains of RNA polymerase sigma factors"/>
    <property type="match status" value="2"/>
</dbReference>
<dbReference type="PATRIC" id="fig|632773.3.peg.2936"/>
<dbReference type="STRING" id="632773.BBEV_2804"/>
<dbReference type="GO" id="GO:0016987">
    <property type="term" value="F:sigma factor activity"/>
    <property type="evidence" value="ECO:0007669"/>
    <property type="project" value="UniProtKB-KW"/>
</dbReference>
<evidence type="ECO:0000259" key="6">
    <source>
        <dbReference type="PROSITE" id="PS00716"/>
    </source>
</evidence>
<dbReference type="InterPro" id="IPR007624">
    <property type="entry name" value="RNA_pol_sigma70_r3"/>
</dbReference>
<evidence type="ECO:0000313" key="7">
    <source>
        <dbReference type="EMBL" id="AOM84129.1"/>
    </source>
</evidence>
<dbReference type="InterPro" id="IPR014322">
    <property type="entry name" value="RNA_pol_sigma-B/F/G"/>
</dbReference>
<evidence type="ECO:0000256" key="1">
    <source>
        <dbReference type="ARBA" id="ARBA00023015"/>
    </source>
</evidence>
<evidence type="ECO:0000256" key="3">
    <source>
        <dbReference type="ARBA" id="ARBA00023125"/>
    </source>
</evidence>